<gene>
    <name evidence="1" type="ORF">HN018_19550</name>
</gene>
<dbReference type="KEGG" id="lck:HN018_19550"/>
<reference evidence="1 2" key="1">
    <citation type="journal article" date="2014" name="World J. Microbiol. Biotechnol.">
        <title>Biodiversity and physiological characteristics of Antarctic and Arctic lichens-associated bacteria.</title>
        <authorList>
            <person name="Lee Y.M."/>
            <person name="Kim E.H."/>
            <person name="Lee H.K."/>
            <person name="Hong S.G."/>
        </authorList>
    </citation>
    <scope>NUCLEOTIDE SEQUENCE [LARGE SCALE GENOMIC DNA]</scope>
    <source>
        <strain evidence="1 2">PAMC 26569</strain>
    </source>
</reference>
<dbReference type="AlphaFoldDB" id="A0A6M8HTT3"/>
<keyword evidence="2" id="KW-1185">Reference proteome</keyword>
<evidence type="ECO:0000313" key="1">
    <source>
        <dbReference type="EMBL" id="QKE91934.1"/>
    </source>
</evidence>
<accession>A0A6M8HTT3</accession>
<dbReference type="EMBL" id="CP053708">
    <property type="protein sequence ID" value="QKE91934.1"/>
    <property type="molecule type" value="Genomic_DNA"/>
</dbReference>
<sequence length="98" mass="11047">MVEKDGVAFVRKELALLPLVSRTWFEWEMEDGVFTRVLVIEVTCDTDPNSSACDVHGLQELGHAVKRILIEQTMMVVGNLRLVPKNPPQFTLPKIAMP</sequence>
<dbReference type="Proteomes" id="UP000500767">
    <property type="component" value="Chromosome"/>
</dbReference>
<proteinExistence type="predicted"/>
<organism evidence="1 2">
    <name type="scientific">Lichenicola cladoniae</name>
    <dbReference type="NCBI Taxonomy" id="1484109"/>
    <lineage>
        <taxon>Bacteria</taxon>
        <taxon>Pseudomonadati</taxon>
        <taxon>Pseudomonadota</taxon>
        <taxon>Alphaproteobacteria</taxon>
        <taxon>Acetobacterales</taxon>
        <taxon>Acetobacteraceae</taxon>
        <taxon>Lichenicola</taxon>
    </lineage>
</organism>
<protein>
    <submittedName>
        <fullName evidence="1">Uncharacterized protein</fullName>
    </submittedName>
</protein>
<name>A0A6M8HTT3_9PROT</name>
<dbReference type="RefSeq" id="WP_171833616.1">
    <property type="nucleotide sequence ID" value="NZ_CP053708.1"/>
</dbReference>
<evidence type="ECO:0000313" key="2">
    <source>
        <dbReference type="Proteomes" id="UP000500767"/>
    </source>
</evidence>